<gene>
    <name evidence="1" type="ORF">L486_04185</name>
</gene>
<dbReference type="EMBL" id="KI669462">
    <property type="protein sequence ID" value="OCF58155.1"/>
    <property type="molecule type" value="Genomic_DNA"/>
</dbReference>
<keyword evidence="2" id="KW-1185">Reference proteome</keyword>
<sequence>MIASDSAFSRLPTEILANISSILQRSHSYGSLSSFGRTSNYYNTITTPYLYRHIEITEIHLSRMLYSISTHDKQTSPDGPWPIDYPNYPTNLRYTHQITLRKCDYPSTIEVITETWGFLNDVRSDIWSKSPFIELHTLVLKIQSKDQWAPSFIRSIELLGQVVTRGIKHLYVIFENTQESAILVQDNSEWIKWIAPFSNHSTKVYIQHTQFSSFPLYHRQFHYETTNVESPYVQDQLEEGILKATFDRSMIRVVKSKPADSRLTNSLIIEIPKAPSDYRDTKVMPFVLEAKASIDRFQYDGMDPKLAHRWLDNIQWVCGEDVVKEEEGCSICEGESEVSS</sequence>
<dbReference type="AlphaFoldDB" id="A0A1B9IRH9"/>
<reference evidence="1 2" key="1">
    <citation type="submission" date="2013-07" db="EMBL/GenBank/DDBJ databases">
        <title>The Genome Sequence of Kwoniella mangroviensis CBS10435.</title>
        <authorList>
            <consortium name="The Broad Institute Genome Sequencing Platform"/>
            <person name="Cuomo C."/>
            <person name="Litvintseva A."/>
            <person name="Chen Y."/>
            <person name="Heitman J."/>
            <person name="Sun S."/>
            <person name="Springer D."/>
            <person name="Dromer F."/>
            <person name="Young S.K."/>
            <person name="Zeng Q."/>
            <person name="Gargeya S."/>
            <person name="Fitzgerald M."/>
            <person name="Abouelleil A."/>
            <person name="Alvarado L."/>
            <person name="Berlin A.M."/>
            <person name="Chapman S.B."/>
            <person name="Dewar J."/>
            <person name="Goldberg J."/>
            <person name="Griggs A."/>
            <person name="Gujja S."/>
            <person name="Hansen M."/>
            <person name="Howarth C."/>
            <person name="Imamovic A."/>
            <person name="Larimer J."/>
            <person name="McCowan C."/>
            <person name="Murphy C."/>
            <person name="Pearson M."/>
            <person name="Priest M."/>
            <person name="Roberts A."/>
            <person name="Saif S."/>
            <person name="Shea T."/>
            <person name="Sykes S."/>
            <person name="Wortman J."/>
            <person name="Nusbaum C."/>
            <person name="Birren B."/>
        </authorList>
    </citation>
    <scope>NUCLEOTIDE SEQUENCE [LARGE SCALE GENOMIC DNA]</scope>
    <source>
        <strain evidence="1 2">CBS 10435</strain>
    </source>
</reference>
<evidence type="ECO:0000313" key="2">
    <source>
        <dbReference type="Proteomes" id="UP000092583"/>
    </source>
</evidence>
<organism evidence="1 2">
    <name type="scientific">Kwoniella mangroviensis CBS 10435</name>
    <dbReference type="NCBI Taxonomy" id="1331196"/>
    <lineage>
        <taxon>Eukaryota</taxon>
        <taxon>Fungi</taxon>
        <taxon>Dikarya</taxon>
        <taxon>Basidiomycota</taxon>
        <taxon>Agaricomycotina</taxon>
        <taxon>Tremellomycetes</taxon>
        <taxon>Tremellales</taxon>
        <taxon>Cryptococcaceae</taxon>
        <taxon>Kwoniella</taxon>
    </lineage>
</organism>
<name>A0A1B9IRH9_9TREE</name>
<reference evidence="2" key="2">
    <citation type="submission" date="2013-12" db="EMBL/GenBank/DDBJ databases">
        <title>Evolution of pathogenesis and genome organization in the Tremellales.</title>
        <authorList>
            <person name="Cuomo C."/>
            <person name="Litvintseva A."/>
            <person name="Heitman J."/>
            <person name="Chen Y."/>
            <person name="Sun S."/>
            <person name="Springer D."/>
            <person name="Dromer F."/>
            <person name="Young S."/>
            <person name="Zeng Q."/>
            <person name="Chapman S."/>
            <person name="Gujja S."/>
            <person name="Saif S."/>
            <person name="Birren B."/>
        </authorList>
    </citation>
    <scope>NUCLEOTIDE SEQUENCE [LARGE SCALE GENOMIC DNA]</scope>
    <source>
        <strain evidence="2">CBS 10435</strain>
    </source>
</reference>
<protein>
    <submittedName>
        <fullName evidence="1">Uncharacterized protein</fullName>
    </submittedName>
</protein>
<proteinExistence type="predicted"/>
<accession>A0A1B9IRH9</accession>
<evidence type="ECO:0000313" key="1">
    <source>
        <dbReference type="EMBL" id="OCF58155.1"/>
    </source>
</evidence>
<dbReference type="Proteomes" id="UP000092583">
    <property type="component" value="Unassembled WGS sequence"/>
</dbReference>